<evidence type="ECO:0000256" key="4">
    <source>
        <dbReference type="ARBA" id="ARBA00022833"/>
    </source>
</evidence>
<evidence type="ECO:0000313" key="7">
    <source>
        <dbReference type="EMBL" id="TXD32176.1"/>
    </source>
</evidence>
<dbReference type="EMBL" id="VOSL01000138">
    <property type="protein sequence ID" value="TXD32176.1"/>
    <property type="molecule type" value="Genomic_DNA"/>
</dbReference>
<keyword evidence="7" id="KW-0223">Dioxygenase</keyword>
<dbReference type="GO" id="GO:0008198">
    <property type="term" value="F:ferrous iron binding"/>
    <property type="evidence" value="ECO:0007669"/>
    <property type="project" value="InterPro"/>
</dbReference>
<dbReference type="SUPFAM" id="SSF53213">
    <property type="entry name" value="LigB-like"/>
    <property type="match status" value="1"/>
</dbReference>
<dbReference type="InterPro" id="IPR014436">
    <property type="entry name" value="Extradiol_dOase_DODA"/>
</dbReference>
<reference evidence="7 8" key="1">
    <citation type="submission" date="2019-08" db="EMBL/GenBank/DDBJ databases">
        <title>Bradymonadales sp. TMQ2.</title>
        <authorList>
            <person name="Liang Q."/>
        </authorList>
    </citation>
    <scope>NUCLEOTIDE SEQUENCE [LARGE SCALE GENOMIC DNA]</scope>
    <source>
        <strain evidence="7 8">TMQ2</strain>
    </source>
</reference>
<dbReference type="Proteomes" id="UP000321046">
    <property type="component" value="Unassembled WGS sequence"/>
</dbReference>
<dbReference type="Pfam" id="PF02900">
    <property type="entry name" value="LigB"/>
    <property type="match status" value="1"/>
</dbReference>
<proteinExistence type="inferred from homology"/>
<dbReference type="PANTHER" id="PTHR30096">
    <property type="entry name" value="4,5-DOPA DIOXYGENASE EXTRADIOL-LIKE PROTEIN"/>
    <property type="match status" value="1"/>
</dbReference>
<evidence type="ECO:0000256" key="5">
    <source>
        <dbReference type="ARBA" id="ARBA00023002"/>
    </source>
</evidence>
<dbReference type="OrthoDB" id="9790889at2"/>
<keyword evidence="5" id="KW-0560">Oxidoreductase</keyword>
<evidence type="ECO:0000313" key="8">
    <source>
        <dbReference type="Proteomes" id="UP000321046"/>
    </source>
</evidence>
<evidence type="ECO:0000256" key="2">
    <source>
        <dbReference type="ARBA" id="ARBA00007581"/>
    </source>
</evidence>
<gene>
    <name evidence="7" type="ORF">FRC96_18605</name>
</gene>
<dbReference type="CDD" id="cd07363">
    <property type="entry name" value="45_DOPA_Dioxygenase"/>
    <property type="match status" value="1"/>
</dbReference>
<sequence length="254" mass="27913">MPVGFVGHGAPTLAIDPGKGGDLARWSRALPKPRAILALSAHWEDAPASAGTTRVQDLMYDFYGFPEELYQIEYPSPGAPDLVRRIGALMGEEVTRHDRALDHGVWVPLLHMAPQADVPVLQLSLPSREGPEALFELGRKLAPLRDEGVFILGSGNVVHNLRRLSWHDPDGTAPPAWASEFDGWVREVIDQGDFDALVDYRHKSPGLRIAHPTEEHFQPLLVAAGAASVRRDTVSYPVEGFEYGSISRRCVQFG</sequence>
<evidence type="ECO:0000256" key="1">
    <source>
        <dbReference type="ARBA" id="ARBA00001947"/>
    </source>
</evidence>
<comment type="cofactor">
    <cofactor evidence="1">
        <name>Zn(2+)</name>
        <dbReference type="ChEBI" id="CHEBI:29105"/>
    </cofactor>
</comment>
<feature type="domain" description="Extradiol ring-cleavage dioxygenase class III enzyme subunit B" evidence="6">
    <location>
        <begin position="24"/>
        <end position="229"/>
    </location>
</feature>
<name>A0A5C6WUD1_9DELT</name>
<dbReference type="InterPro" id="IPR004183">
    <property type="entry name" value="Xdiol_dOase_suB"/>
</dbReference>
<dbReference type="GO" id="GO:0016702">
    <property type="term" value="F:oxidoreductase activity, acting on single donors with incorporation of molecular oxygen, incorporation of two atoms of oxygen"/>
    <property type="evidence" value="ECO:0007669"/>
    <property type="project" value="UniProtKB-ARBA"/>
</dbReference>
<organism evidence="7 8">
    <name type="scientific">Lujinxingia vulgaris</name>
    <dbReference type="NCBI Taxonomy" id="2600176"/>
    <lineage>
        <taxon>Bacteria</taxon>
        <taxon>Deltaproteobacteria</taxon>
        <taxon>Bradymonadales</taxon>
        <taxon>Lujinxingiaceae</taxon>
        <taxon>Lujinxingia</taxon>
    </lineage>
</organism>
<keyword evidence="4" id="KW-0862">Zinc</keyword>
<comment type="similarity">
    <text evidence="2">Belongs to the DODA-type extradiol aromatic ring-opening dioxygenase family.</text>
</comment>
<evidence type="ECO:0000256" key="3">
    <source>
        <dbReference type="ARBA" id="ARBA00022723"/>
    </source>
</evidence>
<keyword evidence="3" id="KW-0479">Metal-binding</keyword>
<accession>A0A5C6WUD1</accession>
<evidence type="ECO:0000259" key="6">
    <source>
        <dbReference type="Pfam" id="PF02900"/>
    </source>
</evidence>
<comment type="caution">
    <text evidence="7">The sequence shown here is derived from an EMBL/GenBank/DDBJ whole genome shotgun (WGS) entry which is preliminary data.</text>
</comment>
<dbReference type="GO" id="GO:0008270">
    <property type="term" value="F:zinc ion binding"/>
    <property type="evidence" value="ECO:0007669"/>
    <property type="project" value="InterPro"/>
</dbReference>
<dbReference type="Gene3D" id="3.40.830.10">
    <property type="entry name" value="LigB-like"/>
    <property type="match status" value="1"/>
</dbReference>
<dbReference type="AlphaFoldDB" id="A0A5C6WUD1"/>
<dbReference type="PANTHER" id="PTHR30096:SF0">
    <property type="entry name" value="4,5-DOPA DIOXYGENASE EXTRADIOL-LIKE PROTEIN"/>
    <property type="match status" value="1"/>
</dbReference>
<dbReference type="PIRSF" id="PIRSF006157">
    <property type="entry name" value="Doxgns_DODA"/>
    <property type="match status" value="1"/>
</dbReference>
<protein>
    <submittedName>
        <fullName evidence="7">Dioxygenase</fullName>
    </submittedName>
</protein>